<proteinExistence type="predicted"/>
<reference evidence="1 2" key="1">
    <citation type="journal article" date="2018" name="Biotechnol. Biofuels">
        <title>Integrative visual omics of the white-rot fungus Polyporus brumalis exposes the biotechnological potential of its oxidative enzymes for delignifying raw plant biomass.</title>
        <authorList>
            <person name="Miyauchi S."/>
            <person name="Rancon A."/>
            <person name="Drula E."/>
            <person name="Hage H."/>
            <person name="Chaduli D."/>
            <person name="Favel A."/>
            <person name="Grisel S."/>
            <person name="Henrissat B."/>
            <person name="Herpoel-Gimbert I."/>
            <person name="Ruiz-Duenas F.J."/>
            <person name="Chevret D."/>
            <person name="Hainaut M."/>
            <person name="Lin J."/>
            <person name="Wang M."/>
            <person name="Pangilinan J."/>
            <person name="Lipzen A."/>
            <person name="Lesage-Meessen L."/>
            <person name="Navarro D."/>
            <person name="Riley R."/>
            <person name="Grigoriev I.V."/>
            <person name="Zhou S."/>
            <person name="Raouche S."/>
            <person name="Rosso M.N."/>
        </authorList>
    </citation>
    <scope>NUCLEOTIDE SEQUENCE [LARGE SCALE GENOMIC DNA]</scope>
    <source>
        <strain evidence="1 2">BRFM 1820</strain>
    </source>
</reference>
<keyword evidence="2" id="KW-1185">Reference proteome</keyword>
<dbReference type="Proteomes" id="UP000256964">
    <property type="component" value="Unassembled WGS sequence"/>
</dbReference>
<dbReference type="AlphaFoldDB" id="A0A371DL47"/>
<gene>
    <name evidence="1" type="ORF">OH76DRAFT_83145</name>
</gene>
<organism evidence="1 2">
    <name type="scientific">Lentinus brumalis</name>
    <dbReference type="NCBI Taxonomy" id="2498619"/>
    <lineage>
        <taxon>Eukaryota</taxon>
        <taxon>Fungi</taxon>
        <taxon>Dikarya</taxon>
        <taxon>Basidiomycota</taxon>
        <taxon>Agaricomycotina</taxon>
        <taxon>Agaricomycetes</taxon>
        <taxon>Polyporales</taxon>
        <taxon>Polyporaceae</taxon>
        <taxon>Lentinus</taxon>
    </lineage>
</organism>
<dbReference type="EMBL" id="KZ857388">
    <property type="protein sequence ID" value="RDX53251.1"/>
    <property type="molecule type" value="Genomic_DNA"/>
</dbReference>
<accession>A0A371DL47</accession>
<sequence>MEACVLHPAAVPRAAALACKPPVPFHDIPDRRQLAACYSTATHQRHRSVRWYGESRRDTGVGALCAISVDEAERQRKIAVIAQPKKHTLGKARLTCIGWLIGSITRYLQPAVATILYGFRNAGSVWYIIPCSHH</sequence>
<name>A0A371DL47_9APHY</name>
<evidence type="ECO:0000313" key="1">
    <source>
        <dbReference type="EMBL" id="RDX53251.1"/>
    </source>
</evidence>
<evidence type="ECO:0000313" key="2">
    <source>
        <dbReference type="Proteomes" id="UP000256964"/>
    </source>
</evidence>
<protein>
    <submittedName>
        <fullName evidence="1">Uncharacterized protein</fullName>
    </submittedName>
</protein>